<evidence type="ECO:0000313" key="4">
    <source>
        <dbReference type="Proteomes" id="UP000646827"/>
    </source>
</evidence>
<organism evidence="3 4">
    <name type="scientific">Circinella minor</name>
    <dbReference type="NCBI Taxonomy" id="1195481"/>
    <lineage>
        <taxon>Eukaryota</taxon>
        <taxon>Fungi</taxon>
        <taxon>Fungi incertae sedis</taxon>
        <taxon>Mucoromycota</taxon>
        <taxon>Mucoromycotina</taxon>
        <taxon>Mucoromycetes</taxon>
        <taxon>Mucorales</taxon>
        <taxon>Lichtheimiaceae</taxon>
        <taxon>Circinella</taxon>
    </lineage>
</organism>
<accession>A0A8H7VQP5</accession>
<keyword evidence="4" id="KW-1185">Reference proteome</keyword>
<dbReference type="EMBL" id="JAEPRB010000059">
    <property type="protein sequence ID" value="KAG2223509.1"/>
    <property type="molecule type" value="Genomic_DNA"/>
</dbReference>
<dbReference type="AlphaFoldDB" id="A0A8H7VQP5"/>
<dbReference type="EMBL" id="JAEPRB010000238">
    <property type="protein sequence ID" value="KAG2218304.1"/>
    <property type="molecule type" value="Genomic_DNA"/>
</dbReference>
<dbReference type="InterPro" id="IPR029526">
    <property type="entry name" value="PGBD"/>
</dbReference>
<gene>
    <name evidence="3" type="ORF">INT45_000829</name>
    <name evidence="2" type="ORF">INT45_003647</name>
</gene>
<reference evidence="3 4" key="1">
    <citation type="submission" date="2020-12" db="EMBL/GenBank/DDBJ databases">
        <title>Metabolic potential, ecology and presence of endohyphal bacteria is reflected in genomic diversity of Mucoromycotina.</title>
        <authorList>
            <person name="Muszewska A."/>
            <person name="Okrasinska A."/>
            <person name="Steczkiewicz K."/>
            <person name="Drgas O."/>
            <person name="Orlowska M."/>
            <person name="Perlinska-Lenart U."/>
            <person name="Aleksandrzak-Piekarczyk T."/>
            <person name="Szatraj K."/>
            <person name="Zielenkiewicz U."/>
            <person name="Pilsyk S."/>
            <person name="Malc E."/>
            <person name="Mieczkowski P."/>
            <person name="Kruszewska J.S."/>
            <person name="Biernat P."/>
            <person name="Pawlowska J."/>
        </authorList>
    </citation>
    <scope>NUCLEOTIDE SEQUENCE [LARGE SCALE GENOMIC DNA]</scope>
    <source>
        <strain evidence="3 4">CBS 142.35</strain>
    </source>
</reference>
<comment type="caution">
    <text evidence="3">The sequence shown here is derived from an EMBL/GenBank/DDBJ whole genome shotgun (WGS) entry which is preliminary data.</text>
</comment>
<feature type="domain" description="PiggyBac transposable element-derived protein" evidence="1">
    <location>
        <begin position="171"/>
        <end position="549"/>
    </location>
</feature>
<dbReference type="Pfam" id="PF13843">
    <property type="entry name" value="DDE_Tnp_1_7"/>
    <property type="match status" value="1"/>
</dbReference>
<dbReference type="PANTHER" id="PTHR46599:SF3">
    <property type="entry name" value="PIGGYBAC TRANSPOSABLE ELEMENT-DERIVED PROTEIN 4"/>
    <property type="match status" value="1"/>
</dbReference>
<proteinExistence type="predicted"/>
<dbReference type="Proteomes" id="UP000646827">
    <property type="component" value="Unassembled WGS sequence"/>
</dbReference>
<name>A0A8H7VQP5_9FUNG</name>
<dbReference type="PANTHER" id="PTHR46599">
    <property type="entry name" value="PIGGYBAC TRANSPOSABLE ELEMENT-DERIVED PROTEIN 4"/>
    <property type="match status" value="1"/>
</dbReference>
<evidence type="ECO:0000259" key="1">
    <source>
        <dbReference type="Pfam" id="PF13843"/>
    </source>
</evidence>
<evidence type="ECO:0000313" key="3">
    <source>
        <dbReference type="EMBL" id="KAG2223509.1"/>
    </source>
</evidence>
<sequence length="658" mass="74387">MSATTNFSNFTLKIPVGTHVSFLPRALKAREAAAIGTTKSSKERVYGIVQSYSNEGNVLMACVHVANGDHSICKVKAGNLKKEREAEENTVPGVPAVAQDEDNSSNPLLSLGIDYESDTDESDNGEGLEEVLGEQGDVDWVDKRVTIDVRHTEPSYKNDAVLNIENHRFSTPYIFFKRFLPMDHIVDHVIPSINANAVVRCIEKWHPLTKAEYFLWIALWTYMAWLPCSDRGFYWRTKPTILVPSPYNFGQWMSRRRFDAILAAHTLEHPATIAAGVTSDPLVPIRGFVEVYNENLLNAMVPGRVLTIDETMNQWVGKVSRMPNVKKIISKPHPVGQEFKTVADASTNIIIRLDISEKNFQVKKFGDQGAVISTVLRLSEPWFATGRTILADSWFGSPSCAAVLHQYGLYSIMAMKKRSHWPRLVPRDLHMKLEGEPVGTSISLVSIVKDVPMSICILRDRKMQCLVSTCGRTTQGSEVTHVIKEGNRSRFATFYRPAVFDDYGAGKGAVDINNNNRDNMASYHDVMRTHSWEVRAFSFFLALAEANAYLAWRSFGPVEQRSITHFSFREQLCTDMINEYLYAVNIVEDDEEDVDSYRNNTRHDLESIGKGFLKDRTPYSRQWKCQICKKKTTLRCSCTPTKGLCKSNCYRLHLVGKQ</sequence>
<evidence type="ECO:0000313" key="2">
    <source>
        <dbReference type="EMBL" id="KAG2218304.1"/>
    </source>
</evidence>
<protein>
    <recommendedName>
        <fullName evidence="1">PiggyBac transposable element-derived protein domain-containing protein</fullName>
    </recommendedName>
</protein>
<dbReference type="OrthoDB" id="2409026at2759"/>